<dbReference type="Pfam" id="PF08448">
    <property type="entry name" value="PAS_4"/>
    <property type="match status" value="1"/>
</dbReference>
<dbReference type="InterPro" id="IPR003661">
    <property type="entry name" value="HisK_dim/P_dom"/>
</dbReference>
<proteinExistence type="predicted"/>
<dbReference type="Gene3D" id="3.30.565.10">
    <property type="entry name" value="Histidine kinase-like ATPase, C-terminal domain"/>
    <property type="match status" value="1"/>
</dbReference>
<comment type="caution">
    <text evidence="12">The sequence shown here is derived from an EMBL/GenBank/DDBJ whole genome shotgun (WGS) entry which is preliminary data.</text>
</comment>
<dbReference type="Pfam" id="PF02518">
    <property type="entry name" value="HATPase_c"/>
    <property type="match status" value="1"/>
</dbReference>
<dbReference type="InterPro" id="IPR004358">
    <property type="entry name" value="Sig_transdc_His_kin-like_C"/>
</dbReference>
<keyword evidence="8" id="KW-0902">Two-component regulatory system</keyword>
<dbReference type="SUPFAM" id="SSF55874">
    <property type="entry name" value="ATPase domain of HSP90 chaperone/DNA topoisomerase II/histidine kinase"/>
    <property type="match status" value="1"/>
</dbReference>
<evidence type="ECO:0000256" key="1">
    <source>
        <dbReference type="ARBA" id="ARBA00000085"/>
    </source>
</evidence>
<dbReference type="SUPFAM" id="SSF55785">
    <property type="entry name" value="PYP-like sensor domain (PAS domain)"/>
    <property type="match status" value="3"/>
</dbReference>
<organism evidence="12 13">
    <name type="scientific">Solimonas fluminis</name>
    <dbReference type="NCBI Taxonomy" id="2086571"/>
    <lineage>
        <taxon>Bacteria</taxon>
        <taxon>Pseudomonadati</taxon>
        <taxon>Pseudomonadota</taxon>
        <taxon>Gammaproteobacteria</taxon>
        <taxon>Nevskiales</taxon>
        <taxon>Nevskiaceae</taxon>
        <taxon>Solimonas</taxon>
    </lineage>
</organism>
<gene>
    <name evidence="12" type="ORF">C3942_18465</name>
</gene>
<dbReference type="InterPro" id="IPR005467">
    <property type="entry name" value="His_kinase_dom"/>
</dbReference>
<dbReference type="GO" id="GO:0005524">
    <property type="term" value="F:ATP binding"/>
    <property type="evidence" value="ECO:0007669"/>
    <property type="project" value="UniProtKB-KW"/>
</dbReference>
<dbReference type="PRINTS" id="PR00344">
    <property type="entry name" value="BCTRLSENSOR"/>
</dbReference>
<keyword evidence="3" id="KW-0597">Phosphoprotein</keyword>
<evidence type="ECO:0000313" key="13">
    <source>
        <dbReference type="Proteomes" id="UP000238220"/>
    </source>
</evidence>
<evidence type="ECO:0000256" key="4">
    <source>
        <dbReference type="ARBA" id="ARBA00022679"/>
    </source>
</evidence>
<dbReference type="SMART" id="SM00387">
    <property type="entry name" value="HATPase_c"/>
    <property type="match status" value="1"/>
</dbReference>
<dbReference type="OrthoDB" id="1931120at2"/>
<name>A0A2S5TBZ0_9GAMM</name>
<dbReference type="PANTHER" id="PTHR43065:SF10">
    <property type="entry name" value="PEROXIDE STRESS-ACTIVATED HISTIDINE KINASE MAK3"/>
    <property type="match status" value="1"/>
</dbReference>
<dbReference type="Gene3D" id="3.30.450.20">
    <property type="entry name" value="PAS domain"/>
    <property type="match status" value="3"/>
</dbReference>
<dbReference type="InterPro" id="IPR001610">
    <property type="entry name" value="PAC"/>
</dbReference>
<reference evidence="12 13" key="1">
    <citation type="submission" date="2018-02" db="EMBL/GenBank/DDBJ databases">
        <title>Genome sequencing of Solimonas sp. HR-BB.</title>
        <authorList>
            <person name="Lee Y."/>
            <person name="Jeon C.O."/>
        </authorList>
    </citation>
    <scope>NUCLEOTIDE SEQUENCE [LARGE SCALE GENOMIC DNA]</scope>
    <source>
        <strain evidence="12 13">HR-BB</strain>
    </source>
</reference>
<dbReference type="GO" id="GO:0042802">
    <property type="term" value="F:identical protein binding"/>
    <property type="evidence" value="ECO:0007669"/>
    <property type="project" value="UniProtKB-ARBA"/>
</dbReference>
<dbReference type="InterPro" id="IPR000700">
    <property type="entry name" value="PAS-assoc_C"/>
</dbReference>
<dbReference type="NCBIfam" id="TIGR00229">
    <property type="entry name" value="sensory_box"/>
    <property type="match status" value="1"/>
</dbReference>
<feature type="domain" description="PAS" evidence="10">
    <location>
        <begin position="13"/>
        <end position="74"/>
    </location>
</feature>
<dbReference type="PROSITE" id="PS50109">
    <property type="entry name" value="HIS_KIN"/>
    <property type="match status" value="1"/>
</dbReference>
<dbReference type="GO" id="GO:0000155">
    <property type="term" value="F:phosphorelay sensor kinase activity"/>
    <property type="evidence" value="ECO:0007669"/>
    <property type="project" value="InterPro"/>
</dbReference>
<keyword evidence="5" id="KW-0547">Nucleotide-binding</keyword>
<accession>A0A2S5TBZ0</accession>
<evidence type="ECO:0000256" key="8">
    <source>
        <dbReference type="ARBA" id="ARBA00023012"/>
    </source>
</evidence>
<protein>
    <recommendedName>
        <fullName evidence="2">histidine kinase</fullName>
        <ecNumber evidence="2">2.7.13.3</ecNumber>
    </recommendedName>
</protein>
<dbReference type="Pfam" id="PF00512">
    <property type="entry name" value="HisKA"/>
    <property type="match status" value="1"/>
</dbReference>
<dbReference type="CDD" id="cd00082">
    <property type="entry name" value="HisKA"/>
    <property type="match status" value="1"/>
</dbReference>
<dbReference type="SUPFAM" id="SSF47384">
    <property type="entry name" value="Homodimeric domain of signal transducing histidine kinase"/>
    <property type="match status" value="1"/>
</dbReference>
<dbReference type="CDD" id="cd00130">
    <property type="entry name" value="PAS"/>
    <property type="match status" value="1"/>
</dbReference>
<dbReference type="InterPro" id="IPR003594">
    <property type="entry name" value="HATPase_dom"/>
</dbReference>
<comment type="catalytic activity">
    <reaction evidence="1">
        <text>ATP + protein L-histidine = ADP + protein N-phospho-L-histidine.</text>
        <dbReference type="EC" id="2.7.13.3"/>
    </reaction>
</comment>
<dbReference type="Pfam" id="PF13426">
    <property type="entry name" value="PAS_9"/>
    <property type="match status" value="1"/>
</dbReference>
<dbReference type="RefSeq" id="WP_104231839.1">
    <property type="nucleotide sequence ID" value="NZ_PSNW01000012.1"/>
</dbReference>
<dbReference type="InterPro" id="IPR036890">
    <property type="entry name" value="HATPase_C_sf"/>
</dbReference>
<keyword evidence="6" id="KW-0418">Kinase</keyword>
<dbReference type="SMART" id="SM00086">
    <property type="entry name" value="PAC"/>
    <property type="match status" value="3"/>
</dbReference>
<sequence>MSEQPQPGVAQWFDLVQESIVVRDPAGGILAWNQASARLYGIASEQALGRPEAELLGSQYPQPVSEIDAILRETGSWRGEVQRRDAAGRELHIDLRCSLLRDAAGAPLQVVETARDLSEQRRTERALRHSEYRYRNLFQAMAASFWELDFSAVGAMLQRLRKAGVTDLRAHFAANPGLVREMMRATRILDVNEQTVTLFGLGDRAGLMDNVEPFWAESSNHTYAESVIAAVTGQPHYVAETRLRRIDGSEFDGLFTACFAPEAVGRGKLLIGVIDISERKRAYAELERSESRYRNLFQAMAVSFLQLDSSGLNKLFAELRAQGVTDLHPYIDQHPEFLEKAMEASVVIDVNERSLKLLGAKDRNELLGPVTKYWIPGHYDAFRGSIEAGFRREAGFQAETRKRTVDGREIDVLFFVTAPPEMRDNGIVLVGNIDISEQVAARAAVRQMQVELAHAGRVTMLGELTASIAHEVNQPLAAIATNGEAGLRWLGRAVPDVEEARTLMQRMIADARRAAEIIARIRAMSLRRPPEPVPLGLNALVQEAVQFLQHELRAQQAQLLLQLAPALPLAQGDRVQLQQVVVNLVVNALQAMAQADVPRRELQIETRLTADREIELAVLDSGPGIPGEHFDKLFESFFSTKPNGMGLGLPVCRSIIEAHGGRIAAGNREGGGARFAVTLPLPAAG</sequence>
<dbReference type="FunFam" id="3.30.565.10:FF:000042">
    <property type="entry name" value="Two-component sensor histidine kinase KdpD"/>
    <property type="match status" value="1"/>
</dbReference>
<dbReference type="PROSITE" id="PS50112">
    <property type="entry name" value="PAS"/>
    <property type="match status" value="1"/>
</dbReference>
<dbReference type="AlphaFoldDB" id="A0A2S5TBZ0"/>
<dbReference type="Proteomes" id="UP000238220">
    <property type="component" value="Unassembled WGS sequence"/>
</dbReference>
<keyword evidence="4" id="KW-0808">Transferase</keyword>
<keyword evidence="13" id="KW-1185">Reference proteome</keyword>
<dbReference type="PROSITE" id="PS50113">
    <property type="entry name" value="PAC"/>
    <property type="match status" value="1"/>
</dbReference>
<evidence type="ECO:0000256" key="7">
    <source>
        <dbReference type="ARBA" id="ARBA00022840"/>
    </source>
</evidence>
<evidence type="ECO:0000256" key="2">
    <source>
        <dbReference type="ARBA" id="ARBA00012438"/>
    </source>
</evidence>
<evidence type="ECO:0000256" key="3">
    <source>
        <dbReference type="ARBA" id="ARBA00022553"/>
    </source>
</evidence>
<dbReference type="InterPro" id="IPR000014">
    <property type="entry name" value="PAS"/>
</dbReference>
<dbReference type="EMBL" id="PSNW01000012">
    <property type="protein sequence ID" value="PPE72523.1"/>
    <property type="molecule type" value="Genomic_DNA"/>
</dbReference>
<evidence type="ECO:0000259" key="11">
    <source>
        <dbReference type="PROSITE" id="PS50113"/>
    </source>
</evidence>
<evidence type="ECO:0000256" key="6">
    <source>
        <dbReference type="ARBA" id="ARBA00022777"/>
    </source>
</evidence>
<dbReference type="InterPro" id="IPR035965">
    <property type="entry name" value="PAS-like_dom_sf"/>
</dbReference>
<dbReference type="InterPro" id="IPR036097">
    <property type="entry name" value="HisK_dim/P_sf"/>
</dbReference>
<dbReference type="Gene3D" id="1.10.287.130">
    <property type="match status" value="1"/>
</dbReference>
<dbReference type="EC" id="2.7.13.3" evidence="2"/>
<evidence type="ECO:0000259" key="9">
    <source>
        <dbReference type="PROSITE" id="PS50109"/>
    </source>
</evidence>
<evidence type="ECO:0000259" key="10">
    <source>
        <dbReference type="PROSITE" id="PS50112"/>
    </source>
</evidence>
<keyword evidence="7" id="KW-0067">ATP-binding</keyword>
<feature type="domain" description="PAC" evidence="11">
    <location>
        <begin position="77"/>
        <end position="129"/>
    </location>
</feature>
<feature type="domain" description="Histidine kinase" evidence="9">
    <location>
        <begin position="467"/>
        <end position="683"/>
    </location>
</feature>
<evidence type="ECO:0000256" key="5">
    <source>
        <dbReference type="ARBA" id="ARBA00022741"/>
    </source>
</evidence>
<dbReference type="SMART" id="SM00388">
    <property type="entry name" value="HisKA"/>
    <property type="match status" value="1"/>
</dbReference>
<dbReference type="SMART" id="SM00091">
    <property type="entry name" value="PAS"/>
    <property type="match status" value="2"/>
</dbReference>
<dbReference type="PANTHER" id="PTHR43065">
    <property type="entry name" value="SENSOR HISTIDINE KINASE"/>
    <property type="match status" value="1"/>
</dbReference>
<evidence type="ECO:0000313" key="12">
    <source>
        <dbReference type="EMBL" id="PPE72523.1"/>
    </source>
</evidence>
<dbReference type="InterPro" id="IPR013656">
    <property type="entry name" value="PAS_4"/>
</dbReference>